<accession>W6MD63</accession>
<dbReference type="AlphaFoldDB" id="W6MD63"/>
<evidence type="ECO:0000313" key="8">
    <source>
        <dbReference type="Proteomes" id="UP000035760"/>
    </source>
</evidence>
<dbReference type="OrthoDB" id="9796891at2"/>
<dbReference type="PANTHER" id="PTHR33375:SF1">
    <property type="entry name" value="CHROMOSOME-PARTITIONING PROTEIN PARB-RELATED"/>
    <property type="match status" value="1"/>
</dbReference>
<comment type="similarity">
    <text evidence="1">Belongs to the ParB family.</text>
</comment>
<gene>
    <name evidence="7" type="ORF">BN873_p20035</name>
</gene>
<dbReference type="GO" id="GO:0007059">
    <property type="term" value="P:chromosome segregation"/>
    <property type="evidence" value="ECO:0007669"/>
    <property type="project" value="UniProtKB-KW"/>
</dbReference>
<comment type="caution">
    <text evidence="7">The sequence shown here is derived from an EMBL/GenBank/DDBJ whole genome shotgun (WGS) entry which is preliminary data.</text>
</comment>
<keyword evidence="4" id="KW-0238">DNA-binding</keyword>
<dbReference type="InterPro" id="IPR004437">
    <property type="entry name" value="ParB/RepB/Spo0J"/>
</dbReference>
<feature type="domain" description="ParB-like N-terminal" evidence="6">
    <location>
        <begin position="30"/>
        <end position="117"/>
    </location>
</feature>
<dbReference type="InterPro" id="IPR041468">
    <property type="entry name" value="HTH_ParB/Spo0J"/>
</dbReference>
<dbReference type="RefSeq" id="WP_048677009.1">
    <property type="nucleotide sequence ID" value="NZ_CBTJ020000114.1"/>
</dbReference>
<dbReference type="PANTHER" id="PTHR33375">
    <property type="entry name" value="CHROMOSOME-PARTITIONING PROTEIN PARB-RELATED"/>
    <property type="match status" value="1"/>
</dbReference>
<evidence type="ECO:0000259" key="6">
    <source>
        <dbReference type="SMART" id="SM00470"/>
    </source>
</evidence>
<dbReference type="SUPFAM" id="SSF110849">
    <property type="entry name" value="ParB/Sulfiredoxin"/>
    <property type="match status" value="1"/>
</dbReference>
<dbReference type="CDD" id="cd16393">
    <property type="entry name" value="SPO0J_N"/>
    <property type="match status" value="1"/>
</dbReference>
<evidence type="ECO:0000256" key="4">
    <source>
        <dbReference type="ARBA" id="ARBA00023125"/>
    </source>
</evidence>
<proteinExistence type="inferred from homology"/>
<dbReference type="GO" id="GO:0003677">
    <property type="term" value="F:DNA binding"/>
    <property type="evidence" value="ECO:0007669"/>
    <property type="project" value="UniProtKB-KW"/>
</dbReference>
<dbReference type="EMBL" id="CBTJ020000114">
    <property type="protein sequence ID" value="CDI04655.1"/>
    <property type="molecule type" value="Genomic_DNA"/>
</dbReference>
<protein>
    <recommendedName>
        <fullName evidence="2">Probable chromosome-partitioning protein ParB</fullName>
    </recommendedName>
</protein>
<dbReference type="FunFam" id="3.90.1530.30:FF:000001">
    <property type="entry name" value="Chromosome partitioning protein ParB"/>
    <property type="match status" value="1"/>
</dbReference>
<reference evidence="7" key="2">
    <citation type="submission" date="2014-03" db="EMBL/GenBank/DDBJ databases">
        <title>Candidatus Competibacter-lineage genomes retrieved from metagenomes reveal functional metabolic diversity.</title>
        <authorList>
            <person name="McIlroy S.J."/>
            <person name="Albertsen M."/>
            <person name="Andresen E.K."/>
            <person name="Saunders A.M."/>
            <person name="Kristiansen R."/>
            <person name="Stokholm-Bjerregaard M."/>
            <person name="Nielsen K.L."/>
            <person name="Nielsen P.H."/>
        </authorList>
    </citation>
    <scope>NUCLEOTIDE SEQUENCE</scope>
    <source>
        <strain evidence="7">Run_A_D11</strain>
    </source>
</reference>
<dbReference type="GO" id="GO:0045881">
    <property type="term" value="P:positive regulation of sporulation resulting in formation of a cellular spore"/>
    <property type="evidence" value="ECO:0007669"/>
    <property type="project" value="TreeGrafter"/>
</dbReference>
<sequence>MANPGRPSTLRGKLSRSMFFDTSLDLPRIVEVDLDRLTPNPDQPRKTFDEAALRELAASIEQHGLIQPVTVKEAAGDRYLLVAGERRYRAHQLLGRATIAAIITQGNPDEIALIENLQREDLNPLEAAEALATMMERYHYSQEDLGRTIGKNRVTVNELLRLNTLPQKIKEECRTSDTLRKSVLIELARLDEESEQLRLWEEIKSGRLATVRAARAHKATPRLPKPTFDQAMDNGQRFILALKVLAKSEETLNDADYRKLLDLYEEMGLTLSRLGTGARPEATD</sequence>
<dbReference type="NCBIfam" id="TIGR00180">
    <property type="entry name" value="parB_part"/>
    <property type="match status" value="1"/>
</dbReference>
<name>W6MD63_9GAMM</name>
<dbReference type="InterPro" id="IPR003115">
    <property type="entry name" value="ParB_N"/>
</dbReference>
<dbReference type="FunFam" id="1.10.10.2830:FF:000001">
    <property type="entry name" value="Chromosome partitioning protein ParB"/>
    <property type="match status" value="1"/>
</dbReference>
<evidence type="ECO:0000313" key="7">
    <source>
        <dbReference type="EMBL" id="CDI04655.1"/>
    </source>
</evidence>
<evidence type="ECO:0000256" key="3">
    <source>
        <dbReference type="ARBA" id="ARBA00022829"/>
    </source>
</evidence>
<evidence type="ECO:0000256" key="5">
    <source>
        <dbReference type="ARBA" id="ARBA00025472"/>
    </source>
</evidence>
<dbReference type="Pfam" id="PF02195">
    <property type="entry name" value="ParB_N"/>
    <property type="match status" value="1"/>
</dbReference>
<dbReference type="Gene3D" id="1.10.10.2830">
    <property type="match status" value="1"/>
</dbReference>
<comment type="function">
    <text evidence="5">Involved in chromosome partition. Localize to both poles of the predivisional cell following completion of DNA replication. Binds to the DNA origin of replication.</text>
</comment>
<evidence type="ECO:0000256" key="2">
    <source>
        <dbReference type="ARBA" id="ARBA00022372"/>
    </source>
</evidence>
<dbReference type="InterPro" id="IPR050336">
    <property type="entry name" value="Chromosome_partition/occlusion"/>
</dbReference>
<evidence type="ECO:0000256" key="1">
    <source>
        <dbReference type="ARBA" id="ARBA00006295"/>
    </source>
</evidence>
<keyword evidence="3" id="KW-0159">Chromosome partition</keyword>
<dbReference type="Gene3D" id="3.90.1530.30">
    <property type="match status" value="1"/>
</dbReference>
<dbReference type="Proteomes" id="UP000035760">
    <property type="component" value="Unassembled WGS sequence"/>
</dbReference>
<dbReference type="Pfam" id="PF17762">
    <property type="entry name" value="HTH_ParB"/>
    <property type="match status" value="1"/>
</dbReference>
<organism evidence="7 8">
    <name type="scientific">Candidatus Competibacter denitrificans Run_A_D11</name>
    <dbReference type="NCBI Taxonomy" id="1400863"/>
    <lineage>
        <taxon>Bacteria</taxon>
        <taxon>Pseudomonadati</taxon>
        <taxon>Pseudomonadota</taxon>
        <taxon>Gammaproteobacteria</taxon>
        <taxon>Candidatus Competibacteraceae</taxon>
        <taxon>Candidatus Competibacter</taxon>
    </lineage>
</organism>
<dbReference type="SMART" id="SM00470">
    <property type="entry name" value="ParB"/>
    <property type="match status" value="1"/>
</dbReference>
<dbReference type="InterPro" id="IPR036086">
    <property type="entry name" value="ParB/Sulfiredoxin_sf"/>
</dbReference>
<keyword evidence="8" id="KW-1185">Reference proteome</keyword>
<dbReference type="GO" id="GO:0005694">
    <property type="term" value="C:chromosome"/>
    <property type="evidence" value="ECO:0007669"/>
    <property type="project" value="TreeGrafter"/>
</dbReference>
<reference evidence="7" key="1">
    <citation type="submission" date="2013-07" db="EMBL/GenBank/DDBJ databases">
        <authorList>
            <person name="McIlroy S."/>
        </authorList>
    </citation>
    <scope>NUCLEOTIDE SEQUENCE [LARGE SCALE GENOMIC DNA]</scope>
    <source>
        <strain evidence="7">Run_A_D11</strain>
    </source>
</reference>